<keyword evidence="2" id="KW-1133">Transmembrane helix</keyword>
<proteinExistence type="predicted"/>
<dbReference type="AlphaFoldDB" id="A0AAV0ILK3"/>
<organism evidence="3 4">
    <name type="scientific">Linum tenue</name>
    <dbReference type="NCBI Taxonomy" id="586396"/>
    <lineage>
        <taxon>Eukaryota</taxon>
        <taxon>Viridiplantae</taxon>
        <taxon>Streptophyta</taxon>
        <taxon>Embryophyta</taxon>
        <taxon>Tracheophyta</taxon>
        <taxon>Spermatophyta</taxon>
        <taxon>Magnoliopsida</taxon>
        <taxon>eudicotyledons</taxon>
        <taxon>Gunneridae</taxon>
        <taxon>Pentapetalae</taxon>
        <taxon>rosids</taxon>
        <taxon>fabids</taxon>
        <taxon>Malpighiales</taxon>
        <taxon>Linaceae</taxon>
        <taxon>Linum</taxon>
    </lineage>
</organism>
<dbReference type="PANTHER" id="PTHR33736:SF18">
    <property type="entry name" value="F-BOX DOMAIN-CONTAINING PROTEIN"/>
    <property type="match status" value="1"/>
</dbReference>
<dbReference type="Proteomes" id="UP001154282">
    <property type="component" value="Unassembled WGS sequence"/>
</dbReference>
<evidence type="ECO:0000256" key="1">
    <source>
        <dbReference type="SAM" id="MobiDB-lite"/>
    </source>
</evidence>
<gene>
    <name evidence="3" type="ORF">LITE_LOCUS9890</name>
</gene>
<dbReference type="PANTHER" id="PTHR33736">
    <property type="entry name" value="F-BOX PROTEIN-RELATED"/>
    <property type="match status" value="1"/>
</dbReference>
<keyword evidence="4" id="KW-1185">Reference proteome</keyword>
<feature type="compositionally biased region" description="Low complexity" evidence="1">
    <location>
        <begin position="1"/>
        <end position="18"/>
    </location>
</feature>
<dbReference type="InterPro" id="IPR036047">
    <property type="entry name" value="F-box-like_dom_sf"/>
</dbReference>
<protein>
    <recommendedName>
        <fullName evidence="5">F-box protein</fullName>
    </recommendedName>
</protein>
<comment type="caution">
    <text evidence="3">The sequence shown here is derived from an EMBL/GenBank/DDBJ whole genome shotgun (WGS) entry which is preliminary data.</text>
</comment>
<dbReference type="EMBL" id="CAMGYJ010000004">
    <property type="protein sequence ID" value="CAI0398395.1"/>
    <property type="molecule type" value="Genomic_DNA"/>
</dbReference>
<keyword evidence="2" id="KW-0472">Membrane</keyword>
<dbReference type="InterPro" id="IPR045283">
    <property type="entry name" value="AT3G44326-like"/>
</dbReference>
<feature type="transmembrane region" description="Helical" evidence="2">
    <location>
        <begin position="326"/>
        <end position="347"/>
    </location>
</feature>
<evidence type="ECO:0008006" key="5">
    <source>
        <dbReference type="Google" id="ProtNLM"/>
    </source>
</evidence>
<reference evidence="3" key="1">
    <citation type="submission" date="2022-08" db="EMBL/GenBank/DDBJ databases">
        <authorList>
            <person name="Gutierrez-Valencia J."/>
        </authorList>
    </citation>
    <scope>NUCLEOTIDE SEQUENCE</scope>
</reference>
<sequence>MDALQSEDSSSSSNSSASPATISTVHPDILRSHILNRLDGATLAALASTSPDLRSLISSSSSSDLWRNICAATWPSVAHPDLASLIPTFKHGHRSFFSDSFPAVHHHRRLSTPNPDLEIAGRIISAVDIYYGDSPIFSKVAETDTTTEWFNTAPFRIELLEAKEVVSTGIRDYSSGRGKDGAWLKSLEEELRVSWIVIDPAGKRSANVSSGVAVSVRHHWLTGEVQLKFSTVVAAAEGVEEVELGVVVTCGGEEGGEVHVREIYLGMEDMEGRSLSGRGSLGILRGATEGERRRRRGTRVEGKAEYERFLERKREWKRRVERREKVLDTLCLVTGVAFFLTFFAFLLM</sequence>
<evidence type="ECO:0000256" key="2">
    <source>
        <dbReference type="SAM" id="Phobius"/>
    </source>
</evidence>
<evidence type="ECO:0000313" key="3">
    <source>
        <dbReference type="EMBL" id="CAI0398395.1"/>
    </source>
</evidence>
<accession>A0AAV0ILK3</accession>
<dbReference type="SUPFAM" id="SSF81383">
    <property type="entry name" value="F-box domain"/>
    <property type="match status" value="1"/>
</dbReference>
<name>A0AAV0ILK3_9ROSI</name>
<evidence type="ECO:0000313" key="4">
    <source>
        <dbReference type="Proteomes" id="UP001154282"/>
    </source>
</evidence>
<feature type="region of interest" description="Disordered" evidence="1">
    <location>
        <begin position="1"/>
        <end position="21"/>
    </location>
</feature>
<keyword evidence="2" id="KW-0812">Transmembrane</keyword>